<dbReference type="SUPFAM" id="SSF51905">
    <property type="entry name" value="FAD/NAD(P)-binding domain"/>
    <property type="match status" value="1"/>
</dbReference>
<evidence type="ECO:0000256" key="1">
    <source>
        <dbReference type="ARBA" id="ARBA00001974"/>
    </source>
</evidence>
<evidence type="ECO:0000313" key="7">
    <source>
        <dbReference type="EMBL" id="KZL89640.1"/>
    </source>
</evidence>
<dbReference type="Pfam" id="PF07992">
    <property type="entry name" value="Pyr_redox_2"/>
    <property type="match status" value="1"/>
</dbReference>
<keyword evidence="2" id="KW-0285">Flavoprotein</keyword>
<protein>
    <submittedName>
        <fullName evidence="7">NADH-dependent phenylglyoxylate dehydrogenase subunit epsilon</fullName>
        <ecNumber evidence="7">1.2.1.58</ecNumber>
    </submittedName>
</protein>
<organism evidence="7 8">
    <name type="scientific">Clostridium magnum DSM 2767</name>
    <dbReference type="NCBI Taxonomy" id="1121326"/>
    <lineage>
        <taxon>Bacteria</taxon>
        <taxon>Bacillati</taxon>
        <taxon>Bacillota</taxon>
        <taxon>Clostridia</taxon>
        <taxon>Eubacteriales</taxon>
        <taxon>Clostridiaceae</taxon>
        <taxon>Clostridium</taxon>
    </lineage>
</organism>
<evidence type="ECO:0000256" key="4">
    <source>
        <dbReference type="SAM" id="Phobius"/>
    </source>
</evidence>
<dbReference type="OrthoDB" id="9807946at2"/>
<dbReference type="GO" id="GO:0047110">
    <property type="term" value="F:phenylglyoxylate dehydrogenase (acylating) activity"/>
    <property type="evidence" value="ECO:0007669"/>
    <property type="project" value="UniProtKB-EC"/>
</dbReference>
<dbReference type="Proteomes" id="UP000076603">
    <property type="component" value="Unassembled WGS sequence"/>
</dbReference>
<dbReference type="EMBL" id="LWAE01000008">
    <property type="protein sequence ID" value="KZL89640.1"/>
    <property type="molecule type" value="Genomic_DNA"/>
</dbReference>
<evidence type="ECO:0000256" key="3">
    <source>
        <dbReference type="ARBA" id="ARBA00022827"/>
    </source>
</evidence>
<keyword evidence="4" id="KW-0472">Membrane</keyword>
<dbReference type="PANTHER" id="PTHR43429:SF3">
    <property type="entry name" value="NITRITE REDUCTASE [NAD(P)H]"/>
    <property type="match status" value="1"/>
</dbReference>
<gene>
    <name evidence="7" type="primary">padH</name>
    <name evidence="7" type="ORF">CLMAG_51400</name>
</gene>
<dbReference type="Gene3D" id="3.30.390.30">
    <property type="match status" value="1"/>
</dbReference>
<name>A0A162RAR0_9CLOT</name>
<keyword evidence="3" id="KW-0274">FAD</keyword>
<evidence type="ECO:0000259" key="5">
    <source>
        <dbReference type="Pfam" id="PF07992"/>
    </source>
</evidence>
<reference evidence="7 8" key="1">
    <citation type="submission" date="2016-04" db="EMBL/GenBank/DDBJ databases">
        <title>Genome sequence of Clostridium magnum DSM 2767.</title>
        <authorList>
            <person name="Poehlein A."/>
            <person name="Uhlig R."/>
            <person name="Fischer R."/>
            <person name="Bahl H."/>
            <person name="Daniel R."/>
        </authorList>
    </citation>
    <scope>NUCLEOTIDE SEQUENCE [LARGE SCALE GENOMIC DNA]</scope>
    <source>
        <strain evidence="7 8">DSM 2767</strain>
    </source>
</reference>
<dbReference type="PATRIC" id="fig|1121326.3.peg.5196"/>
<comment type="caution">
    <text evidence="7">The sequence shown here is derived from an EMBL/GenBank/DDBJ whole genome shotgun (WGS) entry which is preliminary data.</text>
</comment>
<dbReference type="InterPro" id="IPR016156">
    <property type="entry name" value="FAD/NAD-linked_Rdtase_dimer_sf"/>
</dbReference>
<evidence type="ECO:0000313" key="8">
    <source>
        <dbReference type="Proteomes" id="UP000076603"/>
    </source>
</evidence>
<keyword evidence="7" id="KW-0560">Oxidoreductase</keyword>
<dbReference type="Gene3D" id="3.50.50.60">
    <property type="entry name" value="FAD/NAD(P)-binding domain"/>
    <property type="match status" value="2"/>
</dbReference>
<sequence length="441" mass="48965">MRYLILGASAAGINAAKTIRELDKSSEIAIISEDTKVYSRCMLHHVISGSRTVEEINFMEKDFFAKYKISWIKGKKVIDLNIDKNEVKLNDDTVEKYNKLLIATGSSSVIPPIKNLREAKEVYTLRNISDVFHIQNSLKKSKNVVIIGAGLVGIDALIGIMNNNLKISLVEMGDRILPLQLDKKASSKYEKLLLEKGIDIYTSAKVEEVTLNKTGFVKKVILSNGTAINCDLAVVAAGVKANIDFIKDSRIKVNRGIIVDSTCKTTVENIYAAGDVCATAPIWPIAVKEAITAAYNMTGNYKVLDDNFGLRNSMNFLGLQTVSLGLIDPPDSSYTVDILENKDIYKKIIHKDGIIYGALLVGDIAYCGVLSYLIRNKVNISKIDKNIFQIDYSDFYNIKPDGQFAYEEIASDNIVNDTLEQITVSKPKSFIDKIRSFISKF</sequence>
<feature type="transmembrane region" description="Helical" evidence="4">
    <location>
        <begin position="354"/>
        <end position="374"/>
    </location>
</feature>
<dbReference type="InterPro" id="IPR041575">
    <property type="entry name" value="Rubredoxin_C"/>
</dbReference>
<dbReference type="STRING" id="1121326.CLMAG_51400"/>
<dbReference type="PRINTS" id="PR00368">
    <property type="entry name" value="FADPNR"/>
</dbReference>
<feature type="domain" description="NADH-rubredoxin oxidoreductase C-terminal" evidence="6">
    <location>
        <begin position="312"/>
        <end position="377"/>
    </location>
</feature>
<accession>A0A162RAR0</accession>
<dbReference type="RefSeq" id="WP_066628857.1">
    <property type="nucleotide sequence ID" value="NZ_FQXL01000007.1"/>
</dbReference>
<dbReference type="InterPro" id="IPR023753">
    <property type="entry name" value="FAD/NAD-binding_dom"/>
</dbReference>
<keyword evidence="8" id="KW-1185">Reference proteome</keyword>
<evidence type="ECO:0000256" key="2">
    <source>
        <dbReference type="ARBA" id="ARBA00022630"/>
    </source>
</evidence>
<dbReference type="PRINTS" id="PR00411">
    <property type="entry name" value="PNDRDTASEI"/>
</dbReference>
<dbReference type="EC" id="1.2.1.58" evidence="7"/>
<comment type="cofactor">
    <cofactor evidence="1">
        <name>FAD</name>
        <dbReference type="ChEBI" id="CHEBI:57692"/>
    </cofactor>
</comment>
<dbReference type="InterPro" id="IPR050260">
    <property type="entry name" value="FAD-bd_OxRdtase"/>
</dbReference>
<evidence type="ECO:0000259" key="6">
    <source>
        <dbReference type="Pfam" id="PF18267"/>
    </source>
</evidence>
<dbReference type="PANTHER" id="PTHR43429">
    <property type="entry name" value="PYRIDINE NUCLEOTIDE-DISULFIDE OXIDOREDUCTASE DOMAIN-CONTAINING"/>
    <property type="match status" value="1"/>
</dbReference>
<keyword evidence="4" id="KW-1133">Transmembrane helix</keyword>
<dbReference type="InterPro" id="IPR036188">
    <property type="entry name" value="FAD/NAD-bd_sf"/>
</dbReference>
<dbReference type="AlphaFoldDB" id="A0A162RAR0"/>
<proteinExistence type="predicted"/>
<dbReference type="Pfam" id="PF18267">
    <property type="entry name" value="Rubredoxin_C"/>
    <property type="match status" value="1"/>
</dbReference>
<feature type="domain" description="FAD/NAD(P)-binding" evidence="5">
    <location>
        <begin position="2"/>
        <end position="290"/>
    </location>
</feature>
<keyword evidence="4" id="KW-0812">Transmembrane</keyword>